<dbReference type="EMBL" id="CAJNJA010023081">
    <property type="protein sequence ID" value="CAE7505232.1"/>
    <property type="molecule type" value="Genomic_DNA"/>
</dbReference>
<feature type="coiled-coil region" evidence="1">
    <location>
        <begin position="220"/>
        <end position="254"/>
    </location>
</feature>
<sequence>MTTFYVASHCRVSLAGECVKLWSSLAEAITYVHRFHARKQLSCRIGYKLSTSPEPPKSVQYRRPHMELARRILSEAHQTFWLLEVTITDVQKMYGLGLLKRSKDNQTWIYDVPTTPPPPDLVTMLHYDVKVVLHLGQMEPVALEKSWRFFMFSDPATATAAMDLAIENAFLKKKGNVESVGSLFVADVKALVLLGFISSRGAKMEIMRWKQVAKHMDARVMEAEGILEDAKSEKKEAEDRLAFLMQKLEGQKKRKAEEMGEASAVIIPYALPPSKPSDCPSSAQ</sequence>
<evidence type="ECO:0000313" key="3">
    <source>
        <dbReference type="Proteomes" id="UP000601435"/>
    </source>
</evidence>
<dbReference type="Proteomes" id="UP000601435">
    <property type="component" value="Unassembled WGS sequence"/>
</dbReference>
<organism evidence="2 3">
    <name type="scientific">Symbiodinium necroappetens</name>
    <dbReference type="NCBI Taxonomy" id="1628268"/>
    <lineage>
        <taxon>Eukaryota</taxon>
        <taxon>Sar</taxon>
        <taxon>Alveolata</taxon>
        <taxon>Dinophyceae</taxon>
        <taxon>Suessiales</taxon>
        <taxon>Symbiodiniaceae</taxon>
        <taxon>Symbiodinium</taxon>
    </lineage>
</organism>
<evidence type="ECO:0000313" key="2">
    <source>
        <dbReference type="EMBL" id="CAE7505232.1"/>
    </source>
</evidence>
<comment type="caution">
    <text evidence="2">The sequence shown here is derived from an EMBL/GenBank/DDBJ whole genome shotgun (WGS) entry which is preliminary data.</text>
</comment>
<evidence type="ECO:0000256" key="1">
    <source>
        <dbReference type="SAM" id="Coils"/>
    </source>
</evidence>
<keyword evidence="3" id="KW-1185">Reference proteome</keyword>
<proteinExistence type="predicted"/>
<protein>
    <submittedName>
        <fullName evidence="2">Uncharacterized protein</fullName>
    </submittedName>
</protein>
<accession>A0A812SYQ2</accession>
<dbReference type="AlphaFoldDB" id="A0A812SYQ2"/>
<keyword evidence="1" id="KW-0175">Coiled coil</keyword>
<gene>
    <name evidence="2" type="ORF">SNEC2469_LOCUS14402</name>
</gene>
<name>A0A812SYQ2_9DINO</name>
<reference evidence="2" key="1">
    <citation type="submission" date="2021-02" db="EMBL/GenBank/DDBJ databases">
        <authorList>
            <person name="Dougan E. K."/>
            <person name="Rhodes N."/>
            <person name="Thang M."/>
            <person name="Chan C."/>
        </authorList>
    </citation>
    <scope>NUCLEOTIDE SEQUENCE</scope>
</reference>